<evidence type="ECO:0000256" key="2">
    <source>
        <dbReference type="ARBA" id="ARBA00022801"/>
    </source>
</evidence>
<comment type="catalytic activity">
    <reaction evidence="7">
        <text>Hydrolysis of terminal, non-reducing beta-D-glucosyl residues with release of beta-D-glucose.</text>
        <dbReference type="EC" id="3.2.1.21"/>
    </reaction>
</comment>
<keyword evidence="2 7" id="KW-0378">Hydrolase</keyword>
<keyword evidence="4" id="KW-0119">Carbohydrate metabolism</keyword>
<dbReference type="EMBL" id="BAAAPB010000008">
    <property type="protein sequence ID" value="GAA1977808.1"/>
    <property type="molecule type" value="Genomic_DNA"/>
</dbReference>
<comment type="caution">
    <text evidence="8">The sequence shown here is derived from an EMBL/GenBank/DDBJ whole genome shotgun (WGS) entry which is preliminary data.</text>
</comment>
<proteinExistence type="inferred from homology"/>
<evidence type="ECO:0000256" key="3">
    <source>
        <dbReference type="ARBA" id="ARBA00023001"/>
    </source>
</evidence>
<keyword evidence="5 7" id="KW-0326">Glycosidase</keyword>
<dbReference type="PANTHER" id="PTHR10353">
    <property type="entry name" value="GLYCOSYL HYDROLASE"/>
    <property type="match status" value="1"/>
</dbReference>
<dbReference type="RefSeq" id="WP_344048672.1">
    <property type="nucleotide sequence ID" value="NZ_BAAAPB010000008.1"/>
</dbReference>
<dbReference type="Gene3D" id="3.20.20.80">
    <property type="entry name" value="Glycosidases"/>
    <property type="match status" value="1"/>
</dbReference>
<dbReference type="EC" id="3.2.1.21" evidence="7"/>
<evidence type="ECO:0000256" key="1">
    <source>
        <dbReference type="ARBA" id="ARBA00010838"/>
    </source>
</evidence>
<dbReference type="NCBIfam" id="TIGR03356">
    <property type="entry name" value="BGL"/>
    <property type="match status" value="1"/>
</dbReference>
<protein>
    <recommendedName>
        <fullName evidence="7">Beta-glucosidase</fullName>
        <ecNumber evidence="7">3.2.1.21</ecNumber>
    </recommendedName>
</protein>
<keyword evidence="6" id="KW-0624">Polysaccharide degradation</keyword>
<evidence type="ECO:0000256" key="5">
    <source>
        <dbReference type="ARBA" id="ARBA00023295"/>
    </source>
</evidence>
<name>A0ABN2RZP9_9ACTN</name>
<dbReference type="InterPro" id="IPR001360">
    <property type="entry name" value="Glyco_hydro_1"/>
</dbReference>
<keyword evidence="9" id="KW-1185">Reference proteome</keyword>
<organism evidence="8 9">
    <name type="scientific">Nocardioides panacihumi</name>
    <dbReference type="NCBI Taxonomy" id="400774"/>
    <lineage>
        <taxon>Bacteria</taxon>
        <taxon>Bacillati</taxon>
        <taxon>Actinomycetota</taxon>
        <taxon>Actinomycetes</taxon>
        <taxon>Propionibacteriales</taxon>
        <taxon>Nocardioidaceae</taxon>
        <taxon>Nocardioides</taxon>
    </lineage>
</organism>
<dbReference type="InterPro" id="IPR017853">
    <property type="entry name" value="GH"/>
</dbReference>
<evidence type="ECO:0000256" key="7">
    <source>
        <dbReference type="RuleBase" id="RU361175"/>
    </source>
</evidence>
<gene>
    <name evidence="8" type="ORF">GCM10009798_43790</name>
</gene>
<comment type="similarity">
    <text evidence="1 7">Belongs to the glycosyl hydrolase 1 family.</text>
</comment>
<dbReference type="PRINTS" id="PR00131">
    <property type="entry name" value="GLHYDRLASE1"/>
</dbReference>
<sequence length="454" mass="48948">MTDLPTLPSGFQLGTATASYQIEGAVDVDGRGPSVWDTFCATPGKTLNGESGAVACDHYHRMPEDVALIKELGSDVYRFSIAWPRVLPTGTGTPNTAGLDFYDRLVDELVAAGVTPAVTLYHWDLPQALQDAGGWQNRDTAHRMAEYAAVVADRLGDRVGMWMPLNEPVVVTLLGHALGLHAPGLTLGFDSLPVAHHQLLAHGLSVQALRAAGASNIGIANNHVPVWPASSSPEDEAAAGLFDLIYNRLFADPLLLGAYPEGFAEAMPGPVAEDLEVIATPLDWYGVNYYCPMVVGAPGTATAASPVAGGMPTPPEIGFELRELLGRETTDFGWPIVPEALTEVLTEMAARYPALPPVWITESGCSYHDVVDPDGAVHDDRRITYHDAHLRAVLRAIDAGVDVRGYLAWSLLDNFEWAEGYRERFGLVHVDYDTLARTPKDSFAWFQRLAAGRG</sequence>
<dbReference type="Proteomes" id="UP001500571">
    <property type="component" value="Unassembled WGS sequence"/>
</dbReference>
<evidence type="ECO:0000313" key="8">
    <source>
        <dbReference type="EMBL" id="GAA1977808.1"/>
    </source>
</evidence>
<dbReference type="Pfam" id="PF00232">
    <property type="entry name" value="Glyco_hydro_1"/>
    <property type="match status" value="1"/>
</dbReference>
<evidence type="ECO:0000256" key="6">
    <source>
        <dbReference type="ARBA" id="ARBA00023326"/>
    </source>
</evidence>
<evidence type="ECO:0000313" key="9">
    <source>
        <dbReference type="Proteomes" id="UP001500571"/>
    </source>
</evidence>
<accession>A0ABN2RZP9</accession>
<keyword evidence="3" id="KW-0136">Cellulose degradation</keyword>
<reference evidence="8 9" key="1">
    <citation type="journal article" date="2019" name="Int. J. Syst. Evol. Microbiol.">
        <title>The Global Catalogue of Microorganisms (GCM) 10K type strain sequencing project: providing services to taxonomists for standard genome sequencing and annotation.</title>
        <authorList>
            <consortium name="The Broad Institute Genomics Platform"/>
            <consortium name="The Broad Institute Genome Sequencing Center for Infectious Disease"/>
            <person name="Wu L."/>
            <person name="Ma J."/>
        </authorList>
    </citation>
    <scope>NUCLEOTIDE SEQUENCE [LARGE SCALE GENOMIC DNA]</scope>
    <source>
        <strain evidence="8 9">JCM 15309</strain>
    </source>
</reference>
<evidence type="ECO:0000256" key="4">
    <source>
        <dbReference type="ARBA" id="ARBA00023277"/>
    </source>
</evidence>
<dbReference type="PANTHER" id="PTHR10353:SF36">
    <property type="entry name" value="LP05116P"/>
    <property type="match status" value="1"/>
</dbReference>
<dbReference type="SUPFAM" id="SSF51445">
    <property type="entry name" value="(Trans)glycosidases"/>
    <property type="match status" value="1"/>
</dbReference>
<dbReference type="InterPro" id="IPR017736">
    <property type="entry name" value="Glyco_hydro_1_beta-glucosidase"/>
</dbReference>